<gene>
    <name evidence="1" type="ORF">IC235_11070</name>
</gene>
<dbReference type="InterPro" id="IPR031325">
    <property type="entry name" value="RHS_repeat"/>
</dbReference>
<dbReference type="AlphaFoldDB" id="A0A927GJT0"/>
<evidence type="ECO:0000313" key="2">
    <source>
        <dbReference type="Proteomes" id="UP000612233"/>
    </source>
</evidence>
<comment type="caution">
    <text evidence="1">The sequence shown here is derived from an EMBL/GenBank/DDBJ whole genome shotgun (WGS) entry which is preliminary data.</text>
</comment>
<dbReference type="InterPro" id="IPR006530">
    <property type="entry name" value="YD"/>
</dbReference>
<keyword evidence="2" id="KW-1185">Reference proteome</keyword>
<proteinExistence type="predicted"/>
<dbReference type="EMBL" id="JACXAD010000011">
    <property type="protein sequence ID" value="MBD2768431.1"/>
    <property type="molecule type" value="Genomic_DNA"/>
</dbReference>
<reference evidence="1" key="1">
    <citation type="submission" date="2020-09" db="EMBL/GenBank/DDBJ databases">
        <authorList>
            <person name="Kim M.K."/>
        </authorList>
    </citation>
    <scope>NUCLEOTIDE SEQUENCE</scope>
    <source>
        <strain evidence="1">BT664</strain>
    </source>
</reference>
<sequence>MKTPVLGRLGNKAFAGALTYCRTWLSAIVLLGYVSAQAQDRSMDLLPPKFVPTSPTLTSFARFDSQKLVDLPTGAAQLAVPLANITSGELQLPVSLAYSYTGLQVYQPWDLVGLGWALQAGASISVQVNGLYDGAPVGAGNEYRPANVYAGVSDQRYLKRVADGLADSAPDVYSFSLPGGASGRFVMQDTAIILLPQQPLHIRRIASGGFQITTESGIRYQFQVREQTRPNHNNFGSTFSTLGTYTSAWQLTRIISTDNADTLRFYYTNHGFELAPNRCSVTTGQFSVTLPETTGNCGSPADYPFHNVFMFPNRLESQYLDSITGRGGHLLLVRNRTSHELQRVRLIATTGGRREIRSIQLYQSHFDGNTSTEYRLRLDSLQESANGMALPAYRFFYVAGDMLARGSAAQDYWGYANGAIRNGDYTTTTVPTLLADPRLGSLAADRRPNFLSAVAGALEQVRYPTGGTSRWEYEPGRLAAESTDIPLVEEVIVLGPVGFDPSTAKPLDGGRIPVTTSGFLPFEVKQEGEVLVGLSRQPTESNNRLQDFNIWQRLPTGDALITNQDPGTYRAPASTDGKDFTFHLMPGNYVAKLYVEQNDEIMFLTVHMAYRDSTLFKFGLPGPGVRVRRTTTTAAGAPPLVRTYSYDSGLGRSPSGVSLLPQYGMGFDQWSYSESGIGSSGGCLDPTNGLPVYAWTRSFTITSSDNQGLGNEFNKYSFYYREVTEREGNDQGMTVSYFTHRPQQFNDVVLHRRLIYRQDPSRPGGRQLASSENYTYATDSVVSFITIRSRLRSKILPGVTIPATQEPEQYGVDMYDLHAAFEAPVLTEQLRYDEQGAVLASSTRSSYRRQRLVRMATRSNMGWDIQHYKRLSDYTARPAVVALRVNHFNPVVETQRWRRGLTDADSALVGGQLTFYGPAGRHAAGHWDLRLSQPVAGPNAERSANGAFTAFKSDTRYAPTDSVCYDPATGLLVERRLPHAPVTSYLWGYDRSGLVAQVENATYSQLIAVLGAAAVRQLAGPHPGTDAQVRQLLQPLRRQLPQARVTTFTQQSLVGLTSQTDPAGRTTFYEYDGLGRLLRTRDDQGRVLSQQQYHYAGH</sequence>
<evidence type="ECO:0000313" key="1">
    <source>
        <dbReference type="EMBL" id="MBD2768431.1"/>
    </source>
</evidence>
<dbReference type="Proteomes" id="UP000612233">
    <property type="component" value="Unassembled WGS sequence"/>
</dbReference>
<protein>
    <submittedName>
        <fullName evidence="1">RHS repeat protein</fullName>
    </submittedName>
</protein>
<accession>A0A927GJT0</accession>
<organism evidence="1 2">
    <name type="scientific">Hymenobacter montanus</name>
    <dbReference type="NCBI Taxonomy" id="2771359"/>
    <lineage>
        <taxon>Bacteria</taxon>
        <taxon>Pseudomonadati</taxon>
        <taxon>Bacteroidota</taxon>
        <taxon>Cytophagia</taxon>
        <taxon>Cytophagales</taxon>
        <taxon>Hymenobacteraceae</taxon>
        <taxon>Hymenobacter</taxon>
    </lineage>
</organism>
<dbReference type="Pfam" id="PF05593">
    <property type="entry name" value="RHS_repeat"/>
    <property type="match status" value="1"/>
</dbReference>
<dbReference type="RefSeq" id="WP_191005248.1">
    <property type="nucleotide sequence ID" value="NZ_JACXAD010000011.1"/>
</dbReference>
<dbReference type="NCBIfam" id="TIGR01643">
    <property type="entry name" value="YD_repeat_2x"/>
    <property type="match status" value="1"/>
</dbReference>
<name>A0A927GJT0_9BACT</name>
<dbReference type="Gene3D" id="2.180.10.10">
    <property type="entry name" value="RHS repeat-associated core"/>
    <property type="match status" value="1"/>
</dbReference>